<dbReference type="STRING" id="109376.A0A0D3BE25"/>
<evidence type="ECO:0000313" key="1">
    <source>
        <dbReference type="EnsemblPlants" id="Bo3g091710.1"/>
    </source>
</evidence>
<name>A0A0D3BE25_BRAOL</name>
<evidence type="ECO:0000313" key="2">
    <source>
        <dbReference type="Proteomes" id="UP000032141"/>
    </source>
</evidence>
<organism evidence="1 2">
    <name type="scientific">Brassica oleracea var. oleracea</name>
    <dbReference type="NCBI Taxonomy" id="109376"/>
    <lineage>
        <taxon>Eukaryota</taxon>
        <taxon>Viridiplantae</taxon>
        <taxon>Streptophyta</taxon>
        <taxon>Embryophyta</taxon>
        <taxon>Tracheophyta</taxon>
        <taxon>Spermatophyta</taxon>
        <taxon>Magnoliopsida</taxon>
        <taxon>eudicotyledons</taxon>
        <taxon>Gunneridae</taxon>
        <taxon>Pentapetalae</taxon>
        <taxon>rosids</taxon>
        <taxon>malvids</taxon>
        <taxon>Brassicales</taxon>
        <taxon>Brassicaceae</taxon>
        <taxon>Brassiceae</taxon>
        <taxon>Brassica</taxon>
    </lineage>
</organism>
<dbReference type="Proteomes" id="UP000032141">
    <property type="component" value="Chromosome C3"/>
</dbReference>
<reference evidence="1 2" key="1">
    <citation type="journal article" date="2014" name="Genome Biol.">
        <title>Transcriptome and methylome profiling reveals relics of genome dominance in the mesopolyploid Brassica oleracea.</title>
        <authorList>
            <person name="Parkin I.A."/>
            <person name="Koh C."/>
            <person name="Tang H."/>
            <person name="Robinson S.J."/>
            <person name="Kagale S."/>
            <person name="Clarke W.E."/>
            <person name="Town C.D."/>
            <person name="Nixon J."/>
            <person name="Krishnakumar V."/>
            <person name="Bidwell S.L."/>
            <person name="Denoeud F."/>
            <person name="Belcram H."/>
            <person name="Links M.G."/>
            <person name="Just J."/>
            <person name="Clarke C."/>
            <person name="Bender T."/>
            <person name="Huebert T."/>
            <person name="Mason A.S."/>
            <person name="Pires J.C."/>
            <person name="Barker G."/>
            <person name="Moore J."/>
            <person name="Walley P.G."/>
            <person name="Manoli S."/>
            <person name="Batley J."/>
            <person name="Edwards D."/>
            <person name="Nelson M.N."/>
            <person name="Wang X."/>
            <person name="Paterson A.H."/>
            <person name="King G."/>
            <person name="Bancroft I."/>
            <person name="Chalhoub B."/>
            <person name="Sharpe A.G."/>
        </authorList>
    </citation>
    <scope>NUCLEOTIDE SEQUENCE</scope>
    <source>
        <strain evidence="1 2">cv. TO1000</strain>
    </source>
</reference>
<dbReference type="AlphaFoldDB" id="A0A0D3BE25"/>
<dbReference type="EnsemblPlants" id="Bo3g091710.1">
    <property type="protein sequence ID" value="Bo3g091710.1"/>
    <property type="gene ID" value="Bo3g091710"/>
</dbReference>
<dbReference type="Gene3D" id="3.80.10.10">
    <property type="entry name" value="Ribonuclease Inhibitor"/>
    <property type="match status" value="1"/>
</dbReference>
<keyword evidence="2" id="KW-1185">Reference proteome</keyword>
<sequence>MGFVVLSIQNSTINTPLHLDSIELPPTLTDLDLTVNRLSELDSRIAHLSMLKKLSLRQNLIEDSAVEPLSRWDALSDLEELILRDNKLAEVPDISIFSRLLVFDVSSNPPSRILVLAQNQKLLSLILHLQNSLKLETYTKSERVYLVLADVDPGTFFGDSIDGLPLTSYGPVVEFDE</sequence>
<dbReference type="InterPro" id="IPR032675">
    <property type="entry name" value="LRR_dom_sf"/>
</dbReference>
<dbReference type="HOGENOM" id="CLU_1519938_0_0_1"/>
<dbReference type="Gramene" id="Bo3g091710.1">
    <property type="protein sequence ID" value="Bo3g091710.1"/>
    <property type="gene ID" value="Bo3g091710"/>
</dbReference>
<dbReference type="SUPFAM" id="SSF52075">
    <property type="entry name" value="Outer arm dynein light chain 1"/>
    <property type="match status" value="1"/>
</dbReference>
<protein>
    <submittedName>
        <fullName evidence="1">Uncharacterized protein</fullName>
    </submittedName>
</protein>
<accession>A0A0D3BE25</accession>
<dbReference type="eggNOG" id="KOG0531">
    <property type="taxonomic scope" value="Eukaryota"/>
</dbReference>
<proteinExistence type="predicted"/>
<reference evidence="1" key="2">
    <citation type="submission" date="2015-03" db="UniProtKB">
        <authorList>
            <consortium name="EnsemblPlants"/>
        </authorList>
    </citation>
    <scope>IDENTIFICATION</scope>
</reference>